<evidence type="ECO:0000313" key="1">
    <source>
        <dbReference type="EMBL" id="KFN11115.1"/>
    </source>
</evidence>
<dbReference type="AlphaFoldDB" id="A0A090ZLK7"/>
<evidence type="ECO:0000313" key="2">
    <source>
        <dbReference type="Proteomes" id="UP000029278"/>
    </source>
</evidence>
<accession>A0A090ZLK7</accession>
<gene>
    <name evidence="1" type="ORF">DJ90_5796</name>
</gene>
<dbReference type="HOGENOM" id="CLU_198297_0_0_9"/>
<organism evidence="1 2">
    <name type="scientific">Paenibacillus macerans</name>
    <name type="common">Bacillus macerans</name>
    <dbReference type="NCBI Taxonomy" id="44252"/>
    <lineage>
        <taxon>Bacteria</taxon>
        <taxon>Bacillati</taxon>
        <taxon>Bacillota</taxon>
        <taxon>Bacilli</taxon>
        <taxon>Bacillales</taxon>
        <taxon>Paenibacillaceae</taxon>
        <taxon>Paenibacillus</taxon>
    </lineage>
</organism>
<keyword evidence="2" id="KW-1185">Reference proteome</keyword>
<dbReference type="EMBL" id="JMQA01000013">
    <property type="protein sequence ID" value="KFN11115.1"/>
    <property type="molecule type" value="Genomic_DNA"/>
</dbReference>
<name>A0A090ZLK7_PAEMA</name>
<proteinExistence type="predicted"/>
<reference evidence="1 2" key="1">
    <citation type="submission" date="2014-04" db="EMBL/GenBank/DDBJ databases">
        <authorList>
            <person name="Bishop-Lilly K.A."/>
            <person name="Broomall S.M."/>
            <person name="Chain P.S."/>
            <person name="Chertkov O."/>
            <person name="Coyne S.R."/>
            <person name="Daligault H.E."/>
            <person name="Davenport K.W."/>
            <person name="Erkkila T."/>
            <person name="Frey K.G."/>
            <person name="Gibbons H.S."/>
            <person name="Gu W."/>
            <person name="Jaissle J."/>
            <person name="Johnson S.L."/>
            <person name="Koroleva G.I."/>
            <person name="Ladner J.T."/>
            <person name="Lo C.-C."/>
            <person name="Minogue T.D."/>
            <person name="Munk C."/>
            <person name="Palacios G.F."/>
            <person name="Redden C.L."/>
            <person name="Rosenzweig C.N."/>
            <person name="Scholz M.B."/>
            <person name="Teshima H."/>
            <person name="Xu Y."/>
        </authorList>
    </citation>
    <scope>NUCLEOTIDE SEQUENCE [LARGE SCALE GENOMIC DNA]</scope>
    <source>
        <strain evidence="1 2">8244</strain>
    </source>
</reference>
<comment type="caution">
    <text evidence="1">The sequence shown here is derived from an EMBL/GenBank/DDBJ whole genome shotgun (WGS) entry which is preliminary data.</text>
</comment>
<sequence length="58" mass="7013">MFISIRGILCPYFLINGPKNGYFFATREYSGIKCLYFSQMYWYRWNKDNLCTYFPVDG</sequence>
<dbReference type="Proteomes" id="UP000029278">
    <property type="component" value="Unassembled WGS sequence"/>
</dbReference>
<protein>
    <submittedName>
        <fullName evidence="1">Uncharacterized protein</fullName>
    </submittedName>
</protein>